<sequence>MDLNARPGERGEDDPGLGGAALARATAIMDQCAHLRPAVWAPEAPHLLAAVLAAQARELGVDPDQVPLRATAFRLESDERLAAYLATIDPGPGGAAWRRAALDADRRDVDRWLDWSELDGRSPAYYDPPIGASRMHIRLAALKAVNAARLRDLGLLCLGDEVLLRPDWDIIAPLARARITGVIWEYPRPGADEVPDTVDYYVSDCKDSFYSTSPGSVLLEGADPRHDTLGQDLALQAAVTDLLIAAYCYRAGVPGPEYLPHRADDYADWPGIHRTVVDTAARAARRDPCSAATLLLDTAIALTATYRHPENSG</sequence>
<reference evidence="2" key="1">
    <citation type="submission" date="2016-02" db="EMBL/GenBank/DDBJ databases">
        <authorList>
            <person name="Wibberg D."/>
        </authorList>
    </citation>
    <scope>NUCLEOTIDE SEQUENCE [LARGE SCALE GENOMIC DNA]</scope>
</reference>
<name>A0A1C3PDS5_9ACTN</name>
<accession>A0A1C3PDS5</accession>
<organism evidence="1 2">
    <name type="scientific">Candidatus Protofrankia californiensis</name>
    <dbReference type="NCBI Taxonomy" id="1839754"/>
    <lineage>
        <taxon>Bacteria</taxon>
        <taxon>Bacillati</taxon>
        <taxon>Actinomycetota</taxon>
        <taxon>Actinomycetes</taxon>
        <taxon>Frankiales</taxon>
        <taxon>Frankiaceae</taxon>
        <taxon>Protofrankia</taxon>
    </lineage>
</organism>
<keyword evidence="2" id="KW-1185">Reference proteome</keyword>
<dbReference type="AlphaFoldDB" id="A0A1C3PDS5"/>
<evidence type="ECO:0000313" key="1">
    <source>
        <dbReference type="EMBL" id="SBW27971.1"/>
    </source>
</evidence>
<dbReference type="EMBL" id="FLUV01002285">
    <property type="protein sequence ID" value="SBW27971.1"/>
    <property type="molecule type" value="Genomic_DNA"/>
</dbReference>
<gene>
    <name evidence="1" type="ORF">FDG2_5485</name>
</gene>
<evidence type="ECO:0000313" key="2">
    <source>
        <dbReference type="Proteomes" id="UP000199013"/>
    </source>
</evidence>
<dbReference type="Proteomes" id="UP000199013">
    <property type="component" value="Unassembled WGS sequence"/>
</dbReference>
<protein>
    <submittedName>
        <fullName evidence="1">Uncharacterized protein</fullName>
    </submittedName>
</protein>
<proteinExistence type="predicted"/>